<feature type="region of interest" description="Disordered" evidence="1">
    <location>
        <begin position="1805"/>
        <end position="1856"/>
    </location>
</feature>
<feature type="compositionally biased region" description="Basic and acidic residues" evidence="1">
    <location>
        <begin position="151"/>
        <end position="164"/>
    </location>
</feature>
<evidence type="ECO:0000313" key="2">
    <source>
        <dbReference type="EMBL" id="PFH34789.1"/>
    </source>
</evidence>
<feature type="region of interest" description="Disordered" evidence="1">
    <location>
        <begin position="1744"/>
        <end position="1790"/>
    </location>
</feature>
<feature type="compositionally biased region" description="Polar residues" evidence="1">
    <location>
        <begin position="944"/>
        <end position="962"/>
    </location>
</feature>
<dbReference type="EMBL" id="NWUJ01000006">
    <property type="protein sequence ID" value="PFH34789.1"/>
    <property type="molecule type" value="Genomic_DNA"/>
</dbReference>
<feature type="region of interest" description="Disordered" evidence="1">
    <location>
        <begin position="982"/>
        <end position="1079"/>
    </location>
</feature>
<feature type="compositionally biased region" description="Low complexity" evidence="1">
    <location>
        <begin position="1769"/>
        <end position="1790"/>
    </location>
</feature>
<name>A0A2A9MA55_BESBE</name>
<organism evidence="2 3">
    <name type="scientific">Besnoitia besnoiti</name>
    <name type="common">Apicomplexan protozoan</name>
    <dbReference type="NCBI Taxonomy" id="94643"/>
    <lineage>
        <taxon>Eukaryota</taxon>
        <taxon>Sar</taxon>
        <taxon>Alveolata</taxon>
        <taxon>Apicomplexa</taxon>
        <taxon>Conoidasida</taxon>
        <taxon>Coccidia</taxon>
        <taxon>Eucoccidiorida</taxon>
        <taxon>Eimeriorina</taxon>
        <taxon>Sarcocystidae</taxon>
        <taxon>Besnoitia</taxon>
    </lineage>
</organism>
<dbReference type="RefSeq" id="XP_029218798.1">
    <property type="nucleotide sequence ID" value="XM_029365215.1"/>
</dbReference>
<feature type="region of interest" description="Disordered" evidence="1">
    <location>
        <begin position="749"/>
        <end position="768"/>
    </location>
</feature>
<sequence length="2186" mass="216326">MISPFLCDGQTGYHLNIVVHLCDLIGSALLDPAGRQNLEYSDSRSPRIAPISTSGPCAGLTSPESVAMHGDTPAIQGQAAGCACVQNRSSPYRRGDTRENVFSHRSCMTMDISPSVPGRLVQQQTNTQPCTRTGPEASRPGERAVPGLRASHIDHPTSLKKPAEDSPAPDKGTRDAPNPRQQHLPRGFAATTGQTEPAGRETASRDSQAATGMGLPGHSAVEPAVGQHGRQAGGDGHEQLRGHWPPPAPSDGGRPCATSAGECGHASPASAYQWGGTSDANGSANALELLLNDLADSRAARPGSEFAVSPSWWPDQLEFDKQFPGSVGHFSQSGSVGHFSQSGSVGHLSQSGSVGLSSRDASGAGAADAVANVAAERGGSGGRAMPRPGAGAPGADGAGQPVPAPMGGPTASRDCQAATDMGLPGHSAVEPAVGQHGRQAGGDGREQLRGHWPPPAPSDGGRPCATSAGDCGHASPASAYQWGGTSDANGSANALELLLNDLADSRAARPGSEFGVSPPWWPDQLEFDKLFPGSVGHFSQSGSVGHLSQSGSVGHLSQSGSVGLSSRDASGAGAADAVANVAAERGGSGGSAMPRPGAGAPGADGAGQPVPAPMGGPTASRDSQAATDMGLPGHSAVEPAVGQHGRQAGGDGHEQLRGHWPPPAASDGGRPCATSAGDCGHASPASAYQWGGTSDANGSANALELLLNDLADSRAARPGSEFAVSPSWWPDQLEFDKQFPGSVGHFSQSGSVGHLSQSGSVGLSSRDASGAGAADAVANVAAERGGSGGSAMPRPGAGVPGADGAGQPVPAPMGGPTASRDSQAATDMGLPGHSAVEPAVGQHGRQAGGDGHEQLRGHWPPPAASDGGRPCATSAGDCGHASPASAYQWGGTSDANGSANALELLLNDLADSRAARPGSEFAVSPPWWPDQLEFDKQFPGSVGHLSQSGSVGHLSQSGSVGLSSRDASGAGAADAVANVAAERGGSGGSAMPRPGAGAPGADGAGQPVPAPMGGPTASRDSQAATDMGLPGHSAVEPAVGQHGRQAGGDGHEQLRGHWPPPAASDGGRPCATSAGDCGHASPASAYQWGGTSDANGSANALELLLNDLADSRAARPGSGFGVSPPWWPDQLEFDKEFPGSVGHFSQSGSVGHLSQSGSVGHLSQSGSVGLSSRDASGAGAADAVANVAAERGGSGGSTMPRPGAGAPGADGAGQPVPAPMGGPTASRDSQAATDMGLPGHSAVEPAVGQHGRQAGGDGHEQLRGHWPPPAASDGGRPCATSAGDCGHASPASAYQWGGTSDANGSANALELLLNDLADSRAARPGSGFGVSPPWWPDQLEFDKQFPGSVGHFSQSGSVGHLSQSGSVGLSSRDASGAGAADAVANVAAERGGSGGSTMPRPGAGAPGADGAGQPVPAPMGGPTASRDSQAATDMGLPGHSAVEPAVGQHGRQAGGDGHEQLRGHWPPPAASDGGRPCATSAGDCGHASPASAYQWGGTSDANGSANALELLLNDLADSRAARPGSGFGVSPPWWPDQLEFDKQFPGSVGHFSQSGSVGHLSQSGSVGLSSRDASGAGAADAVANVAAERGGSGGSAMPRPGAGAPGADGAGQPVPAPMVGPTASRDSQAASDMGLPGHSAVEPAVGQHGRQAGGDGREQLRGHWPPPAPSDGGRPCATSAGDCGHASPASAYQWGGTSDANGSANALELLLNDLADSRAARPGSEFAVSPPWWPDQLEFDKQFPGSVGHFSQSGSVGHLSQSGSVGHFSRSGSVSHLSQSGSVGLSSRDASGAGAADAVANAAAERGGSGGSAVPRPGAGAPGADGAGQPVPAPMGGPTASRDSQAATDMGLPGHSAVEPAVGQHGRQAGGDGHEQLRGHWPPPAASDGGRPCATSAGDCGHGGLAAAGQRRGMQDGGGNDDLLGGFRNVLGDSGLLSSGSAGGTEGELRQWGVSPGASAWSSGATLSETQGSECAHTVRNIPRLGDWYNGMLTHASEGRAVAANSLMIAGMQECRWASRNLGAPTRGIGPAKSASEPRKSMRKGHDSLGEIPWAEEAFAKSGPGGVTAQAGAKPDATVGESASRPRQPETRSRLEGVFMHLPSTAAAQSGRVSQLRFTSPSAALEGQNPLAATHGRNRRLIPQPTGTASFAHGVSTLPEEETGGLIMARIEKRSSSANRGRRSLS</sequence>
<feature type="region of interest" description="Disordered" evidence="1">
    <location>
        <begin position="584"/>
        <end position="681"/>
    </location>
</feature>
<feature type="region of interest" description="Disordered" evidence="1">
    <location>
        <begin position="1389"/>
        <end position="1486"/>
    </location>
</feature>
<feature type="compositionally biased region" description="Low complexity" evidence="1">
    <location>
        <begin position="377"/>
        <end position="390"/>
    </location>
</feature>
<feature type="compositionally biased region" description="Polar residues" evidence="1">
    <location>
        <begin position="542"/>
        <end position="564"/>
    </location>
</feature>
<reference evidence="2 3" key="1">
    <citation type="submission" date="2017-09" db="EMBL/GenBank/DDBJ databases">
        <title>Genome sequencing of Besnoitia besnoiti strain Bb-Ger1.</title>
        <authorList>
            <person name="Schares G."/>
            <person name="Venepally P."/>
            <person name="Lorenzi H.A."/>
        </authorList>
    </citation>
    <scope>NUCLEOTIDE SEQUENCE [LARGE SCALE GENOMIC DNA]</scope>
    <source>
        <strain evidence="2 3">Bb-Ger1</strain>
    </source>
</reference>
<dbReference type="Proteomes" id="UP000224006">
    <property type="component" value="Chromosome VI"/>
</dbReference>
<feature type="compositionally biased region" description="Polar residues" evidence="1">
    <location>
        <begin position="1749"/>
        <end position="1764"/>
    </location>
</feature>
<feature type="region of interest" description="Disordered" evidence="1">
    <location>
        <begin position="113"/>
        <end position="266"/>
    </location>
</feature>
<dbReference type="KEGG" id="bbes:BESB_068220"/>
<dbReference type="GeneID" id="40311748"/>
<feature type="compositionally biased region" description="Polar residues" evidence="1">
    <location>
        <begin position="337"/>
        <end position="356"/>
    </location>
</feature>
<feature type="compositionally biased region" description="Low complexity" evidence="1">
    <location>
        <begin position="1805"/>
        <end position="1819"/>
    </location>
</feature>
<feature type="region of interest" description="Disordered" evidence="1">
    <location>
        <begin position="2061"/>
        <end position="2092"/>
    </location>
</feature>
<accession>A0A2A9MA55</accession>
<feature type="compositionally biased region" description="Polar residues" evidence="1">
    <location>
        <begin position="1960"/>
        <end position="1973"/>
    </location>
</feature>
<feature type="compositionally biased region" description="Polar residues" evidence="1">
    <location>
        <begin position="749"/>
        <end position="763"/>
    </location>
</feature>
<feature type="region of interest" description="Disordered" evidence="1">
    <location>
        <begin position="2022"/>
        <end position="2047"/>
    </location>
</feature>
<feature type="region of interest" description="Disordered" evidence="1">
    <location>
        <begin position="1190"/>
        <end position="1287"/>
    </location>
</feature>
<feature type="region of interest" description="Disordered" evidence="1">
    <location>
        <begin position="542"/>
        <end position="569"/>
    </location>
</feature>
<dbReference type="VEuPathDB" id="ToxoDB:BESB_068220"/>
<keyword evidence="3" id="KW-1185">Reference proteome</keyword>
<evidence type="ECO:0000256" key="1">
    <source>
        <dbReference type="SAM" id="MobiDB-lite"/>
    </source>
</evidence>
<feature type="region of interest" description="Disordered" evidence="1">
    <location>
        <begin position="1140"/>
        <end position="1175"/>
    </location>
</feature>
<feature type="compositionally biased region" description="Polar residues" evidence="1">
    <location>
        <begin position="1143"/>
        <end position="1170"/>
    </location>
</feature>
<comment type="caution">
    <text evidence="2">The sequence shown here is derived from an EMBL/GenBank/DDBJ whole genome shotgun (WGS) entry which is preliminary data.</text>
</comment>
<feature type="compositionally biased region" description="Polar residues" evidence="1">
    <location>
        <begin position="121"/>
        <end position="131"/>
    </location>
</feature>
<feature type="region of interest" description="Disordered" evidence="1">
    <location>
        <begin position="783"/>
        <end position="880"/>
    </location>
</feature>
<feature type="region of interest" description="Disordered" evidence="1">
    <location>
        <begin position="337"/>
        <end position="361"/>
    </location>
</feature>
<evidence type="ECO:0000313" key="3">
    <source>
        <dbReference type="Proteomes" id="UP000224006"/>
    </source>
</evidence>
<feature type="region of interest" description="Disordered" evidence="1">
    <location>
        <begin position="1351"/>
        <end position="1374"/>
    </location>
</feature>
<feature type="region of interest" description="Disordered" evidence="1">
    <location>
        <begin position="1588"/>
        <end position="1685"/>
    </location>
</feature>
<feature type="compositionally biased region" description="Polar residues" evidence="1">
    <location>
        <begin position="1351"/>
        <end position="1369"/>
    </location>
</feature>
<proteinExistence type="predicted"/>
<feature type="region of interest" description="Disordered" evidence="1">
    <location>
        <begin position="939"/>
        <end position="967"/>
    </location>
</feature>
<gene>
    <name evidence="2" type="ORF">BESB_068220</name>
</gene>
<feature type="region of interest" description="Disordered" evidence="1">
    <location>
        <begin position="377"/>
        <end position="473"/>
    </location>
</feature>
<feature type="compositionally biased region" description="Basic and acidic residues" evidence="1">
    <location>
        <begin position="2036"/>
        <end position="2047"/>
    </location>
</feature>
<feature type="region of interest" description="Disordered" evidence="1">
    <location>
        <begin position="1938"/>
        <end position="1973"/>
    </location>
</feature>
<protein>
    <submittedName>
        <fullName evidence="2">Uncharacterized protein</fullName>
    </submittedName>
</protein>
<feature type="compositionally biased region" description="Polar residues" evidence="1">
    <location>
        <begin position="1551"/>
        <end position="1568"/>
    </location>
</feature>
<feature type="region of interest" description="Disordered" evidence="1">
    <location>
        <begin position="1551"/>
        <end position="1573"/>
    </location>
</feature>